<dbReference type="PANTHER" id="PTHR42052:SF1">
    <property type="entry name" value="ABM DOMAIN-CONTAINING PROTEIN"/>
    <property type="match status" value="1"/>
</dbReference>
<dbReference type="Proteomes" id="UP000799770">
    <property type="component" value="Unassembled WGS sequence"/>
</dbReference>
<dbReference type="InterPro" id="IPR011008">
    <property type="entry name" value="Dimeric_a/b-barrel"/>
</dbReference>
<dbReference type="OrthoDB" id="3542212at2759"/>
<proteinExistence type="predicted"/>
<sequence length="219" mass="24981">MATTNESPITEVALLRLLPPTTADDVSLKAKLANAQKVMETYTGRTFFYLQQVEDPSLIYIVGEWASLKQHMRDFIPSADNQALLESLKDELTVEWLLHLDCPQINLPLPKRIDGTVKPSNATIFSIARHYIKAGEKRDFKNTFEENRHYLDASVTEAIIGGGCRVDKEEENEEFVLFCPWKDIEQHFAFGKTEDFAKYAKIRDHIDGADIKHAKILEL</sequence>
<dbReference type="Gene3D" id="3.30.70.100">
    <property type="match status" value="2"/>
</dbReference>
<dbReference type="PANTHER" id="PTHR42052">
    <property type="entry name" value="ABM DOMAIN-CONTAINING PROTEIN"/>
    <property type="match status" value="1"/>
</dbReference>
<dbReference type="EMBL" id="ML977313">
    <property type="protein sequence ID" value="KAF2120750.1"/>
    <property type="molecule type" value="Genomic_DNA"/>
</dbReference>
<keyword evidence="2" id="KW-1185">Reference proteome</keyword>
<evidence type="ECO:0000313" key="1">
    <source>
        <dbReference type="EMBL" id="KAF2120750.1"/>
    </source>
</evidence>
<evidence type="ECO:0000313" key="2">
    <source>
        <dbReference type="Proteomes" id="UP000799770"/>
    </source>
</evidence>
<gene>
    <name evidence="1" type="ORF">BDV96DRAFT_565460</name>
</gene>
<name>A0A6A5ZM71_9PLEO</name>
<reference evidence="1" key="1">
    <citation type="journal article" date="2020" name="Stud. Mycol.">
        <title>101 Dothideomycetes genomes: a test case for predicting lifestyles and emergence of pathogens.</title>
        <authorList>
            <person name="Haridas S."/>
            <person name="Albert R."/>
            <person name="Binder M."/>
            <person name="Bloem J."/>
            <person name="Labutti K."/>
            <person name="Salamov A."/>
            <person name="Andreopoulos B."/>
            <person name="Baker S."/>
            <person name="Barry K."/>
            <person name="Bills G."/>
            <person name="Bluhm B."/>
            <person name="Cannon C."/>
            <person name="Castanera R."/>
            <person name="Culley D."/>
            <person name="Daum C."/>
            <person name="Ezra D."/>
            <person name="Gonzalez J."/>
            <person name="Henrissat B."/>
            <person name="Kuo A."/>
            <person name="Liang C."/>
            <person name="Lipzen A."/>
            <person name="Lutzoni F."/>
            <person name="Magnuson J."/>
            <person name="Mondo S."/>
            <person name="Nolan M."/>
            <person name="Ohm R."/>
            <person name="Pangilinan J."/>
            <person name="Park H.-J."/>
            <person name="Ramirez L."/>
            <person name="Alfaro M."/>
            <person name="Sun H."/>
            <person name="Tritt A."/>
            <person name="Yoshinaga Y."/>
            <person name="Zwiers L.-H."/>
            <person name="Turgeon B."/>
            <person name="Goodwin S."/>
            <person name="Spatafora J."/>
            <person name="Crous P."/>
            <person name="Grigoriev I."/>
        </authorList>
    </citation>
    <scope>NUCLEOTIDE SEQUENCE</scope>
    <source>
        <strain evidence="1">CBS 627.86</strain>
    </source>
</reference>
<dbReference type="SUPFAM" id="SSF54909">
    <property type="entry name" value="Dimeric alpha+beta barrel"/>
    <property type="match status" value="1"/>
</dbReference>
<accession>A0A6A5ZM71</accession>
<protein>
    <recommendedName>
        <fullName evidence="3">ABM domain-containing protein</fullName>
    </recommendedName>
</protein>
<evidence type="ECO:0008006" key="3">
    <source>
        <dbReference type="Google" id="ProtNLM"/>
    </source>
</evidence>
<dbReference type="AlphaFoldDB" id="A0A6A5ZM71"/>
<organism evidence="1 2">
    <name type="scientific">Lophiotrema nucula</name>
    <dbReference type="NCBI Taxonomy" id="690887"/>
    <lineage>
        <taxon>Eukaryota</taxon>
        <taxon>Fungi</taxon>
        <taxon>Dikarya</taxon>
        <taxon>Ascomycota</taxon>
        <taxon>Pezizomycotina</taxon>
        <taxon>Dothideomycetes</taxon>
        <taxon>Pleosporomycetidae</taxon>
        <taxon>Pleosporales</taxon>
        <taxon>Lophiotremataceae</taxon>
        <taxon>Lophiotrema</taxon>
    </lineage>
</organism>